<evidence type="ECO:0000259" key="2">
    <source>
        <dbReference type="Pfam" id="PF07563"/>
    </source>
</evidence>
<name>A0A3Q9BJ66_9LACT</name>
<dbReference type="RefSeq" id="WP_126108703.1">
    <property type="nucleotide sequence ID" value="NZ_CP034465.1"/>
</dbReference>
<organism evidence="3 4">
    <name type="scientific">Jeotgalibaca ciconiae</name>
    <dbReference type="NCBI Taxonomy" id="2496265"/>
    <lineage>
        <taxon>Bacteria</taxon>
        <taxon>Bacillati</taxon>
        <taxon>Bacillota</taxon>
        <taxon>Bacilli</taxon>
        <taxon>Lactobacillales</taxon>
        <taxon>Carnobacteriaceae</taxon>
        <taxon>Jeotgalibaca</taxon>
    </lineage>
</organism>
<feature type="chain" id="PRO_5018565140" evidence="1">
    <location>
        <begin position="29"/>
        <end position="192"/>
    </location>
</feature>
<dbReference type="EMBL" id="CP034465">
    <property type="protein sequence ID" value="AZP03612.1"/>
    <property type="molecule type" value="Genomic_DNA"/>
</dbReference>
<dbReference type="Gene3D" id="2.30.30.1210">
    <property type="entry name" value="Domain of unknown function DUF1541"/>
    <property type="match status" value="1"/>
</dbReference>
<dbReference type="AlphaFoldDB" id="A0A3Q9BJ66"/>
<accession>A0A3Q9BJ66</accession>
<evidence type="ECO:0000313" key="4">
    <source>
        <dbReference type="Proteomes" id="UP000273326"/>
    </source>
</evidence>
<reference evidence="4" key="1">
    <citation type="submission" date="2018-12" db="EMBL/GenBank/DDBJ databases">
        <title>Complete genome sequencing of Jeotgalibaca sp. H21T32.</title>
        <authorList>
            <person name="Bae J.-W."/>
            <person name="Lee S.-Y."/>
        </authorList>
    </citation>
    <scope>NUCLEOTIDE SEQUENCE [LARGE SCALE GENOMIC DNA]</scope>
    <source>
        <strain evidence="4">H21T32</strain>
    </source>
</reference>
<dbReference type="Proteomes" id="UP000273326">
    <property type="component" value="Chromosome"/>
</dbReference>
<keyword evidence="1" id="KW-0732">Signal</keyword>
<sequence>MKYKKKIIGLGAISAALLLAACSTNVNNEGTSSESASMSDMENHDMDEMVHDDSGEIPEGLEKAENSTFSVGDAVIIQQGHMDGMEGAEATVVGAFETYAYEISYDPTNGDPRVENHKWIVQEEILDAGSEPFDPGEEVTVEAKHMEGMEGATAIIDSVEETTVYMIDYKPTTGGETIKNHKWVTEEEIKAE</sequence>
<feature type="domain" description="DUF1541" evidence="2">
    <location>
        <begin position="71"/>
        <end position="122"/>
    </location>
</feature>
<proteinExistence type="predicted"/>
<protein>
    <submittedName>
        <fullName evidence="3">DUF1541 domain-containing protein</fullName>
    </submittedName>
</protein>
<feature type="domain" description="DUF1541" evidence="2">
    <location>
        <begin position="135"/>
        <end position="186"/>
    </location>
</feature>
<dbReference type="OrthoDB" id="1701949at2"/>
<dbReference type="Pfam" id="PF07563">
    <property type="entry name" value="DUF1541"/>
    <property type="match status" value="2"/>
</dbReference>
<evidence type="ECO:0000256" key="1">
    <source>
        <dbReference type="SAM" id="SignalP"/>
    </source>
</evidence>
<dbReference type="InterPro" id="IPR011438">
    <property type="entry name" value="DUF1541"/>
</dbReference>
<feature type="signal peptide" evidence="1">
    <location>
        <begin position="1"/>
        <end position="28"/>
    </location>
</feature>
<gene>
    <name evidence="3" type="ORF">EJN90_02400</name>
</gene>
<keyword evidence="4" id="KW-1185">Reference proteome</keyword>
<evidence type="ECO:0000313" key="3">
    <source>
        <dbReference type="EMBL" id="AZP03612.1"/>
    </source>
</evidence>
<dbReference type="PROSITE" id="PS51257">
    <property type="entry name" value="PROKAR_LIPOPROTEIN"/>
    <property type="match status" value="1"/>
</dbReference>
<dbReference type="KEGG" id="jeh:EJN90_02400"/>